<reference evidence="2" key="2">
    <citation type="submission" date="2024-06" db="EMBL/GenBank/DDBJ databases">
        <authorList>
            <person name="Plum-Jensen L.E."/>
            <person name="Schramm A."/>
            <person name="Marshall I.P.G."/>
        </authorList>
    </citation>
    <scope>NUCLEOTIDE SEQUENCE</scope>
    <source>
        <strain evidence="2">Rat1</strain>
    </source>
</reference>
<dbReference type="AlphaFoldDB" id="A0AAU8LYV0"/>
<dbReference type="KEGG" id="eaj:Q3M24_06505"/>
<proteinExistence type="predicted"/>
<evidence type="ECO:0000259" key="1">
    <source>
        <dbReference type="PROSITE" id="PS52006"/>
    </source>
</evidence>
<sequence>MSRIKSSDYYCFQIVINGSMPGTKGDKIYACGTVNTVGDGAAAYFEWQKQDDENYQVALKAPSNLERLTTSLSKIVTAQVNTKTTETFPPSVKTTITQSIPYTLSTKVNGDFPKETTTFKVNDASGVAKGMTPSGGMLPKGDAFRGKTTVTNVDLSTNKITVSHPSLVQLSDTANITFTSSHDSTYTIKVASVEGIRKGMKVTGGKQDGTGFNLHTLVVSTDGEDQSVTLNKLTIPSSIDKGAPVVFSPNIPSGKVILHLKSVDNIEKGMLVSGGADTGSAFPATSEVVKVDATNKTVTASQVTKSSIKIGTQITFTPATTWKLEVAGKPSKANIMIPNDQLLAGGRIIFSVGDETQFSVNSNNKPVAPVPYAGTVVEGYYDFIEFAWTPGDDNLNFDTSIVDQYGLPICISFDGQSQSERGVPLKRSDVFDTFKNFMTTQPSSTYSASSPKKSDVTDFFKGLAEYMTPYRILAPADAFLRAQQQDTTSDIKHKVNAVSTYFDTIIQAFFDQYDPSKPLGASFVMQNVPGCANTGKCGSSLHDLQGSVTTVQRKATNGTVHTYRVLKIKDITPNIGDKQGKDWEYTIFEPFFSSNGYTNKPLPPHWLNDGQNIPTTETPTQMVFGASGVFADSAEGNAPEYHPPGYNPTCYQTLLGAIENQIVTAISRGIALASQWRWLYQSTENPVTPVFKPQVTVNPGNTLTISAQAFVPVFKGMSVQQTGSEYVDNGTQDAPNVVTDVSIDSNGTTTITLLNANVASHNNVQVIFSYENIKNPFYQLSDPMTCSPFDGQNFNNEGVWNYFAQFFHQTYDPASQNGISIKGLAYAYAFDDQGNFSTDISMDNASSATVKLGTP</sequence>
<organism evidence="2">
    <name type="scientific">Candidatus Electrothrix aestuarii</name>
    <dbReference type="NCBI Taxonomy" id="3062594"/>
    <lineage>
        <taxon>Bacteria</taxon>
        <taxon>Pseudomonadati</taxon>
        <taxon>Thermodesulfobacteriota</taxon>
        <taxon>Desulfobulbia</taxon>
        <taxon>Desulfobulbales</taxon>
        <taxon>Desulfobulbaceae</taxon>
        <taxon>Candidatus Electrothrix</taxon>
    </lineage>
</organism>
<feature type="domain" description="GH64" evidence="1">
    <location>
        <begin position="253"/>
        <end position="854"/>
    </location>
</feature>
<name>A0AAU8LYV0_9BACT</name>
<protein>
    <recommendedName>
        <fullName evidence="1">GH64 domain-containing protein</fullName>
    </recommendedName>
</protein>
<dbReference type="EMBL" id="CP159373">
    <property type="protein sequence ID" value="XCN74390.1"/>
    <property type="molecule type" value="Genomic_DNA"/>
</dbReference>
<dbReference type="InterPro" id="IPR037176">
    <property type="entry name" value="Osmotin/thaumatin-like_sf"/>
</dbReference>
<accession>A0AAU8LYV0</accession>
<gene>
    <name evidence="2" type="ORF">Q3M24_06505</name>
</gene>
<dbReference type="Gene3D" id="2.60.110.10">
    <property type="entry name" value="Thaumatin"/>
    <property type="match status" value="2"/>
</dbReference>
<dbReference type="PROSITE" id="PS52006">
    <property type="entry name" value="GH64"/>
    <property type="match status" value="1"/>
</dbReference>
<reference evidence="2" key="1">
    <citation type="journal article" date="2024" name="Syst. Appl. Microbiol.">
        <title>First single-strain enrichments of Electrothrix cable bacteria, description of E. aestuarii sp. nov. and E. rattekaaiensis sp. nov., and proposal of a cable bacteria taxonomy following the rules of the SeqCode.</title>
        <authorList>
            <person name="Plum-Jensen L.E."/>
            <person name="Schramm A."/>
            <person name="Marshall I.P.G."/>
        </authorList>
    </citation>
    <scope>NUCLEOTIDE SEQUENCE</scope>
    <source>
        <strain evidence="2">Rat1</strain>
    </source>
</reference>
<dbReference type="InterPro" id="IPR032477">
    <property type="entry name" value="Glyco_hydro_64"/>
</dbReference>
<evidence type="ECO:0000313" key="2">
    <source>
        <dbReference type="EMBL" id="XCN74390.1"/>
    </source>
</evidence>